<dbReference type="EMBL" id="CM001475">
    <property type="protein sequence ID" value="EIC29843.1"/>
    <property type="molecule type" value="Genomic_DNA"/>
</dbReference>
<dbReference type="InterPro" id="IPR022686">
    <property type="entry name" value="G2P_N"/>
</dbReference>
<dbReference type="STRING" id="686340.Metal_2086"/>
<reference evidence="2 3" key="1">
    <citation type="journal article" date="2013" name="Genome Announc.">
        <title>Genome Sequence of the Obligate Gammaproteobacterial Methanotroph Methylomicrobium album Strain BG8.</title>
        <authorList>
            <person name="Kits K.D."/>
            <person name="Kalyuzhnaya M.G."/>
            <person name="Klotz M.G."/>
            <person name="Jetten M.S."/>
            <person name="Op den Camp H.J."/>
            <person name="Vuilleumier S."/>
            <person name="Bringel F."/>
            <person name="Dispirito A.A."/>
            <person name="Murrell J.C."/>
            <person name="Bruce D."/>
            <person name="Cheng J.F."/>
            <person name="Copeland A."/>
            <person name="Goodwin L."/>
            <person name="Hauser L."/>
            <person name="Lajus A."/>
            <person name="Land M.L."/>
            <person name="Lapidus A."/>
            <person name="Lucas S."/>
            <person name="Medigue C."/>
            <person name="Pitluck S."/>
            <person name="Woyke T."/>
            <person name="Zeytun A."/>
            <person name="Stein L.Y."/>
        </authorList>
    </citation>
    <scope>NUCLEOTIDE SEQUENCE [LARGE SCALE GENOMIC DNA]</scope>
    <source>
        <strain evidence="2 3">BG8</strain>
    </source>
</reference>
<dbReference type="Proteomes" id="UP000005090">
    <property type="component" value="Chromosome"/>
</dbReference>
<evidence type="ECO:0000313" key="2">
    <source>
        <dbReference type="EMBL" id="EIC29843.1"/>
    </source>
</evidence>
<dbReference type="Pfam" id="PF05144">
    <property type="entry name" value="Phage_CRI"/>
    <property type="match status" value="1"/>
</dbReference>
<gene>
    <name evidence="2" type="ORF">Metal_2086</name>
</gene>
<dbReference type="GO" id="GO:0006260">
    <property type="term" value="P:DNA replication"/>
    <property type="evidence" value="ECO:0007669"/>
    <property type="project" value="InterPro"/>
</dbReference>
<protein>
    <submittedName>
        <fullName evidence="2">Phage replication protein CRI</fullName>
    </submittedName>
</protein>
<proteinExistence type="predicted"/>
<organism evidence="2 3">
    <name type="scientific">Methylomicrobium album BG8</name>
    <dbReference type="NCBI Taxonomy" id="686340"/>
    <lineage>
        <taxon>Bacteria</taxon>
        <taxon>Pseudomonadati</taxon>
        <taxon>Pseudomonadota</taxon>
        <taxon>Gammaproteobacteria</taxon>
        <taxon>Methylococcales</taxon>
        <taxon>Methylococcaceae</taxon>
        <taxon>Methylomicrobium</taxon>
    </lineage>
</organism>
<evidence type="ECO:0000259" key="1">
    <source>
        <dbReference type="Pfam" id="PF05144"/>
    </source>
</evidence>
<dbReference type="HOGENOM" id="CLU_1508904_0_0_6"/>
<evidence type="ECO:0000313" key="3">
    <source>
        <dbReference type="Proteomes" id="UP000005090"/>
    </source>
</evidence>
<dbReference type="RefSeq" id="WP_005372044.1">
    <property type="nucleotide sequence ID" value="NZ_CM001475.1"/>
</dbReference>
<sequence length="178" mass="19983">MLIDWITAYVSLETIGQEHWEKLRLLTERVIRFKPSDTSHDADDCYFLIDRDTVVYETAAWESVRSDSHQIAFRVGSDALWIQGSPARVCGSGDAVFGEGAAAALDLSGCVHRMAAFVSQKLAIPLFFEDKDWHVTRIDLTGNLLLDSVDDVREALRILRNCEGGRYRVSQQAGDTVY</sequence>
<feature type="domain" description="Replication-associated protein G2P N-terminal" evidence="1">
    <location>
        <begin position="57"/>
        <end position="178"/>
    </location>
</feature>
<keyword evidence="3" id="KW-1185">Reference proteome</keyword>
<dbReference type="AlphaFoldDB" id="H8GQL6"/>
<accession>H8GQL6</accession>
<name>H8GQL6_METAL</name>